<dbReference type="GO" id="GO:0001678">
    <property type="term" value="P:intracellular glucose homeostasis"/>
    <property type="evidence" value="ECO:0007669"/>
    <property type="project" value="InterPro"/>
</dbReference>
<dbReference type="FunFam" id="3.30.420.40:FF:000095">
    <property type="entry name" value="Phosphotransferase"/>
    <property type="match status" value="1"/>
</dbReference>
<evidence type="ECO:0000256" key="5">
    <source>
        <dbReference type="ARBA" id="ARBA00022679"/>
    </source>
</evidence>
<dbReference type="PROSITE" id="PS00378">
    <property type="entry name" value="HEXOKINASE_1"/>
    <property type="match status" value="1"/>
</dbReference>
<dbReference type="GO" id="GO:0006006">
    <property type="term" value="P:glucose metabolic process"/>
    <property type="evidence" value="ECO:0007669"/>
    <property type="project" value="TreeGrafter"/>
</dbReference>
<evidence type="ECO:0000256" key="8">
    <source>
        <dbReference type="ARBA" id="ARBA00022840"/>
    </source>
</evidence>
<evidence type="ECO:0000256" key="6">
    <source>
        <dbReference type="ARBA" id="ARBA00022741"/>
    </source>
</evidence>
<comment type="pathway">
    <text evidence="1">Carbohydrate degradation; glycolysis; D-glyceraldehyde 3-phosphate and glycerone phosphate from D-glucose: step 1/4.</text>
</comment>
<dbReference type="FunFam" id="3.40.367.20:FF:000001">
    <property type="entry name" value="Hexokinase 1"/>
    <property type="match status" value="1"/>
</dbReference>
<comment type="catalytic activity">
    <reaction evidence="12">
        <text>D-glucose + ATP = D-glucose 6-phosphate + ADP + H(+)</text>
        <dbReference type="Rhea" id="RHEA:17825"/>
        <dbReference type="ChEBI" id="CHEBI:4167"/>
        <dbReference type="ChEBI" id="CHEBI:15378"/>
        <dbReference type="ChEBI" id="CHEBI:30616"/>
        <dbReference type="ChEBI" id="CHEBI:61548"/>
        <dbReference type="ChEBI" id="CHEBI:456216"/>
        <dbReference type="EC" id="2.7.1.1"/>
    </reaction>
    <physiologicalReaction direction="left-to-right" evidence="12">
        <dbReference type="Rhea" id="RHEA:17826"/>
    </physiologicalReaction>
</comment>
<keyword evidence="5" id="KW-0808">Transferase</keyword>
<comment type="similarity">
    <text evidence="3">Belongs to the hexokinase family.</text>
</comment>
<feature type="domain" description="Hexokinase N-terminal" evidence="15">
    <location>
        <begin position="455"/>
        <end position="649"/>
    </location>
</feature>
<evidence type="ECO:0000256" key="14">
    <source>
        <dbReference type="ARBA" id="ARBA00059457"/>
    </source>
</evidence>
<dbReference type="FunFam" id="3.40.367.20:FF:000005">
    <property type="entry name" value="Phosphotransferase"/>
    <property type="match status" value="1"/>
</dbReference>
<dbReference type="GO" id="GO:0019158">
    <property type="term" value="F:mannokinase activity"/>
    <property type="evidence" value="ECO:0007669"/>
    <property type="project" value="TreeGrafter"/>
</dbReference>
<sequence length="894" mass="97990">QIQRALRSLCIPLERLHVMKGHMIQDMCKGLSRETHTQAKVRMLPTYICSTPNGTEKGNFLVVELCQNQVRTLLVTLYGDGNMSPQMMYKIFDLPEGITQAEGEVLFDFIAQCVSQFLAETTSSDTSSSEERLPLGFVFPFSCKQTQLDKAELLSWSKGFSCSGVVGKDVVQMLQSAINKQELSHVEVVALMNDTVGTLMTCSTEGRPCEIAMVADKGSNCCFMAEAYLVETAEETSGRMCVNTEWGCFGDDGTLNDIFTPYDESVDEESSNPGEKRFEKLVGTLYLGEIVRHALIALTAEKAIFTGTDIAVLKEKGVFTIQHVLDIINNEDGTTVVKSVLEVLGLQPSERDCGRVQQICRAVVGRAATLHAVGLAAILSYMCQTRDLETLMVNVGVEGELYTGYSRFEEILQSVSRLLSPECMATFLPSRDGSGRGAAMVTAVALRLAAQRRAVNEVLAPLRLTQADLEKVQALMRQEMEQGLGKHTNATASVRMLPTYVTHTPDGTEQGDFLALDLGGTNFRVLVVHVTEAGVSMASEIYVIPVAIMQGTGEKLFDHIIDCIVDFQKKQNLMTQTLPLGFTFSFPCQQVGLDKALLLTWTKGFTASGCVGKDVVQLLRDAAQRKQHSGLQVVALLNDTVGTMMSCGYDDPKCEIGLIVGTGTNACYMEEMRNVGTVEGDEGRMCINMEWGAFGDNGCLDHIFTHFDRVVDESTINPGKQRFEKLISGMYLGEIVRQILLVMKEKQLMFQGKPIPKLLTRNIFQTKFLSTIELNGLALRQIRTILNELELDASFEDSVLLREVCQAVSLRAAQLCAAGLAAVVEKMRENRGLDRLCVSVGVDGTLYKLHPRFSQNLQKTLKDLAPNCDVSFHLSEDGSGKGAALVAAVASRAA</sequence>
<dbReference type="Gene3D" id="3.40.367.20">
    <property type="match status" value="2"/>
</dbReference>
<dbReference type="UniPathway" id="UPA00109">
    <property type="reaction ID" value="UER00180"/>
</dbReference>
<dbReference type="Proteomes" id="UP000584415">
    <property type="component" value="Unassembled WGS sequence"/>
</dbReference>
<dbReference type="GO" id="GO:0005739">
    <property type="term" value="C:mitochondrion"/>
    <property type="evidence" value="ECO:0007669"/>
    <property type="project" value="TreeGrafter"/>
</dbReference>
<keyword evidence="6" id="KW-0547">Nucleotide-binding</keyword>
<comment type="function">
    <text evidence="14">Catalyzes the phosphorylation of various hexoses to hexose 6-phosphate.</text>
</comment>
<dbReference type="GO" id="GO:0004340">
    <property type="term" value="F:glucokinase activity"/>
    <property type="evidence" value="ECO:0007669"/>
    <property type="project" value="TreeGrafter"/>
</dbReference>
<dbReference type="GO" id="GO:0005536">
    <property type="term" value="F:D-glucose binding"/>
    <property type="evidence" value="ECO:0007669"/>
    <property type="project" value="InterPro"/>
</dbReference>
<keyword evidence="18" id="KW-1185">Reference proteome</keyword>
<dbReference type="UniPathway" id="UPA00242"/>
<evidence type="ECO:0000313" key="17">
    <source>
        <dbReference type="EMBL" id="NWU28880.1"/>
    </source>
</evidence>
<dbReference type="InterPro" id="IPR043129">
    <property type="entry name" value="ATPase_NBD"/>
</dbReference>
<dbReference type="GO" id="GO:0005829">
    <property type="term" value="C:cytosol"/>
    <property type="evidence" value="ECO:0007669"/>
    <property type="project" value="TreeGrafter"/>
</dbReference>
<dbReference type="EC" id="2.7.1.1" evidence="4"/>
<keyword evidence="9" id="KW-0324">Glycolysis</keyword>
<accession>A0A7K5VIZ9</accession>
<name>A0A7K5VIZ9_9CORV</name>
<evidence type="ECO:0000256" key="9">
    <source>
        <dbReference type="ARBA" id="ARBA00023152"/>
    </source>
</evidence>
<evidence type="ECO:0000256" key="12">
    <source>
        <dbReference type="ARBA" id="ARBA00048160"/>
    </source>
</evidence>
<dbReference type="PANTHER" id="PTHR19443">
    <property type="entry name" value="HEXOKINASE"/>
    <property type="match status" value="1"/>
</dbReference>
<evidence type="ECO:0000256" key="3">
    <source>
        <dbReference type="ARBA" id="ARBA00009225"/>
    </source>
</evidence>
<dbReference type="GO" id="GO:0008865">
    <property type="term" value="F:fructokinase activity"/>
    <property type="evidence" value="ECO:0007669"/>
    <property type="project" value="TreeGrafter"/>
</dbReference>
<dbReference type="FunFam" id="3.30.420.40:FF:000494">
    <property type="entry name" value="Hexokinase 2"/>
    <property type="match status" value="1"/>
</dbReference>
<keyword evidence="7" id="KW-0418">Kinase</keyword>
<dbReference type="InterPro" id="IPR019807">
    <property type="entry name" value="Hexokinase_BS"/>
</dbReference>
<comment type="catalytic activity">
    <reaction evidence="10">
        <text>a D-hexose + ATP = a D-hexose 6-phosphate + ADP + H(+)</text>
        <dbReference type="Rhea" id="RHEA:22740"/>
        <dbReference type="ChEBI" id="CHEBI:4194"/>
        <dbReference type="ChEBI" id="CHEBI:15378"/>
        <dbReference type="ChEBI" id="CHEBI:30616"/>
        <dbReference type="ChEBI" id="CHEBI:229467"/>
        <dbReference type="ChEBI" id="CHEBI:456216"/>
        <dbReference type="EC" id="2.7.1.1"/>
    </reaction>
    <physiologicalReaction direction="left-to-right" evidence="10">
        <dbReference type="Rhea" id="RHEA:22741"/>
    </physiologicalReaction>
</comment>
<feature type="non-terminal residue" evidence="17">
    <location>
        <position position="1"/>
    </location>
</feature>
<protein>
    <recommendedName>
        <fullName evidence="4">hexokinase</fullName>
        <ecNumber evidence="4">2.7.1.1</ecNumber>
    </recommendedName>
</protein>
<comment type="caution">
    <text evidence="17">The sequence shown here is derived from an EMBL/GenBank/DDBJ whole genome shotgun (WGS) entry which is preliminary data.</text>
</comment>
<evidence type="ECO:0000256" key="1">
    <source>
        <dbReference type="ARBA" id="ARBA00004888"/>
    </source>
</evidence>
<feature type="domain" description="Hexokinase C-terminal" evidence="16">
    <location>
        <begin position="211"/>
        <end position="444"/>
    </location>
</feature>
<evidence type="ECO:0000313" key="18">
    <source>
        <dbReference type="Proteomes" id="UP000584415"/>
    </source>
</evidence>
<reference evidence="17 18" key="1">
    <citation type="submission" date="2019-09" db="EMBL/GenBank/DDBJ databases">
        <title>Bird 10,000 Genomes (B10K) Project - Family phase.</title>
        <authorList>
            <person name="Zhang G."/>
        </authorList>
    </citation>
    <scope>NUCLEOTIDE SEQUENCE [LARGE SCALE GENOMIC DNA]</scope>
    <source>
        <strain evidence="17">B10K-DU-001-71</strain>
        <tissue evidence="17">Muscle</tissue>
    </source>
</reference>
<feature type="domain" description="Hexokinase N-terminal" evidence="15">
    <location>
        <begin position="2"/>
        <end position="203"/>
    </location>
</feature>
<evidence type="ECO:0000256" key="10">
    <source>
        <dbReference type="ARBA" id="ARBA00044613"/>
    </source>
</evidence>
<comment type="pathway">
    <text evidence="2">Carbohydrate metabolism; hexose metabolism.</text>
</comment>
<evidence type="ECO:0000256" key="13">
    <source>
        <dbReference type="ARBA" id="ARBA00050361"/>
    </source>
</evidence>
<comment type="catalytic activity">
    <reaction evidence="11">
        <text>D-fructose + ATP = D-fructose 6-phosphate + ADP + H(+)</text>
        <dbReference type="Rhea" id="RHEA:16125"/>
        <dbReference type="ChEBI" id="CHEBI:15378"/>
        <dbReference type="ChEBI" id="CHEBI:30616"/>
        <dbReference type="ChEBI" id="CHEBI:37721"/>
        <dbReference type="ChEBI" id="CHEBI:61527"/>
        <dbReference type="ChEBI" id="CHEBI:456216"/>
        <dbReference type="EC" id="2.7.1.1"/>
    </reaction>
    <physiologicalReaction direction="left-to-right" evidence="11">
        <dbReference type="Rhea" id="RHEA:16126"/>
    </physiologicalReaction>
</comment>
<evidence type="ECO:0000259" key="15">
    <source>
        <dbReference type="Pfam" id="PF00349"/>
    </source>
</evidence>
<evidence type="ECO:0000256" key="4">
    <source>
        <dbReference type="ARBA" id="ARBA00012324"/>
    </source>
</evidence>
<evidence type="ECO:0000256" key="7">
    <source>
        <dbReference type="ARBA" id="ARBA00022777"/>
    </source>
</evidence>
<dbReference type="EMBL" id="VYXC01009650">
    <property type="protein sequence ID" value="NWU28880.1"/>
    <property type="molecule type" value="Genomic_DNA"/>
</dbReference>
<dbReference type="PANTHER" id="PTHR19443:SF1">
    <property type="entry name" value="HEXOKINASE-3"/>
    <property type="match status" value="1"/>
</dbReference>
<dbReference type="InterPro" id="IPR001312">
    <property type="entry name" value="Hexokinase"/>
</dbReference>
<comment type="catalytic activity">
    <reaction evidence="13">
        <text>D-mannose + ATP = D-mannose 6-phosphate + ADP + H(+)</text>
        <dbReference type="Rhea" id="RHEA:11028"/>
        <dbReference type="ChEBI" id="CHEBI:4208"/>
        <dbReference type="ChEBI" id="CHEBI:15378"/>
        <dbReference type="ChEBI" id="CHEBI:30616"/>
        <dbReference type="ChEBI" id="CHEBI:58735"/>
        <dbReference type="ChEBI" id="CHEBI:456216"/>
        <dbReference type="EC" id="2.7.1.1"/>
    </reaction>
    <physiologicalReaction direction="left-to-right" evidence="13">
        <dbReference type="Rhea" id="RHEA:11029"/>
    </physiologicalReaction>
</comment>
<evidence type="ECO:0000256" key="11">
    <source>
        <dbReference type="ARBA" id="ARBA00047905"/>
    </source>
</evidence>
<dbReference type="InterPro" id="IPR022672">
    <property type="entry name" value="Hexokinase_N"/>
</dbReference>
<dbReference type="Pfam" id="PF03727">
    <property type="entry name" value="Hexokinase_2"/>
    <property type="match status" value="2"/>
</dbReference>
<dbReference type="Pfam" id="PF00349">
    <property type="entry name" value="Hexokinase_1"/>
    <property type="match status" value="2"/>
</dbReference>
<dbReference type="PROSITE" id="PS51748">
    <property type="entry name" value="HEXOKINASE_2"/>
    <property type="match status" value="2"/>
</dbReference>
<evidence type="ECO:0000259" key="16">
    <source>
        <dbReference type="Pfam" id="PF03727"/>
    </source>
</evidence>
<dbReference type="PRINTS" id="PR00475">
    <property type="entry name" value="HEXOKINASE"/>
</dbReference>
<dbReference type="Gene3D" id="3.30.420.40">
    <property type="match status" value="2"/>
</dbReference>
<feature type="non-terminal residue" evidence="17">
    <location>
        <position position="894"/>
    </location>
</feature>
<keyword evidence="8" id="KW-0067">ATP-binding</keyword>
<organism evidence="17 18">
    <name type="scientific">Platysteira castanea</name>
    <dbReference type="NCBI Taxonomy" id="1160851"/>
    <lineage>
        <taxon>Eukaryota</taxon>
        <taxon>Metazoa</taxon>
        <taxon>Chordata</taxon>
        <taxon>Craniata</taxon>
        <taxon>Vertebrata</taxon>
        <taxon>Euteleostomi</taxon>
        <taxon>Archelosauria</taxon>
        <taxon>Archosauria</taxon>
        <taxon>Dinosauria</taxon>
        <taxon>Saurischia</taxon>
        <taxon>Theropoda</taxon>
        <taxon>Coelurosauria</taxon>
        <taxon>Aves</taxon>
        <taxon>Neognathae</taxon>
        <taxon>Neoaves</taxon>
        <taxon>Telluraves</taxon>
        <taxon>Australaves</taxon>
        <taxon>Passeriformes</taxon>
        <taxon>Corvoidea</taxon>
        <taxon>Platysteiridae</taxon>
        <taxon>Platysteira</taxon>
    </lineage>
</organism>
<dbReference type="SUPFAM" id="SSF53067">
    <property type="entry name" value="Actin-like ATPase domain"/>
    <property type="match status" value="4"/>
</dbReference>
<gene>
    <name evidence="17" type="primary">Hk3</name>
    <name evidence="17" type="ORF">DYACAS_R09716</name>
</gene>
<dbReference type="GO" id="GO:0005524">
    <property type="term" value="F:ATP binding"/>
    <property type="evidence" value="ECO:0007669"/>
    <property type="project" value="UniProtKB-KW"/>
</dbReference>
<feature type="domain" description="Hexokinase C-terminal" evidence="16">
    <location>
        <begin position="655"/>
        <end position="889"/>
    </location>
</feature>
<dbReference type="InterPro" id="IPR022673">
    <property type="entry name" value="Hexokinase_C"/>
</dbReference>
<proteinExistence type="inferred from homology"/>
<dbReference type="AlphaFoldDB" id="A0A7K5VIZ9"/>
<evidence type="ECO:0000256" key="2">
    <source>
        <dbReference type="ARBA" id="ARBA00005028"/>
    </source>
</evidence>
<dbReference type="GO" id="GO:0006096">
    <property type="term" value="P:glycolytic process"/>
    <property type="evidence" value="ECO:0007669"/>
    <property type="project" value="UniProtKB-UniPathway"/>
</dbReference>